<gene>
    <name evidence="5" type="ORF">BDZ31_000428</name>
</gene>
<dbReference type="PANTHER" id="PTHR30036">
    <property type="entry name" value="D-XYLOSE-BINDING PERIPLASMIC PROTEIN"/>
    <property type="match status" value="1"/>
</dbReference>
<dbReference type="AlphaFoldDB" id="A0A840I960"/>
<name>A0A840I960_9ACTN</name>
<dbReference type="Proteomes" id="UP000585272">
    <property type="component" value="Unassembled WGS sequence"/>
</dbReference>
<keyword evidence="6" id="KW-1185">Reference proteome</keyword>
<dbReference type="InterPro" id="IPR050555">
    <property type="entry name" value="Bact_Solute-Bind_Prot2"/>
</dbReference>
<dbReference type="SUPFAM" id="SSF53822">
    <property type="entry name" value="Periplasmic binding protein-like I"/>
    <property type="match status" value="1"/>
</dbReference>
<dbReference type="CDD" id="cd19995">
    <property type="entry name" value="PBP1_ABC_xylose_binding-like"/>
    <property type="match status" value="1"/>
</dbReference>
<dbReference type="Gene3D" id="3.40.50.2300">
    <property type="match status" value="2"/>
</dbReference>
<evidence type="ECO:0000313" key="6">
    <source>
        <dbReference type="Proteomes" id="UP000585272"/>
    </source>
</evidence>
<dbReference type="GO" id="GO:0030288">
    <property type="term" value="C:outer membrane-bounded periplasmic space"/>
    <property type="evidence" value="ECO:0007669"/>
    <property type="project" value="TreeGrafter"/>
</dbReference>
<evidence type="ECO:0000256" key="3">
    <source>
        <dbReference type="SAM" id="SignalP"/>
    </source>
</evidence>
<comment type="subcellular location">
    <subcellularLocation>
        <location evidence="1">Cell envelope</location>
    </subcellularLocation>
</comment>
<dbReference type="GO" id="GO:0030246">
    <property type="term" value="F:carbohydrate binding"/>
    <property type="evidence" value="ECO:0007669"/>
    <property type="project" value="TreeGrafter"/>
</dbReference>
<feature type="signal peptide" evidence="3">
    <location>
        <begin position="1"/>
        <end position="17"/>
    </location>
</feature>
<keyword evidence="2 3" id="KW-0732">Signal</keyword>
<evidence type="ECO:0000313" key="5">
    <source>
        <dbReference type="EMBL" id="MBB4660855.1"/>
    </source>
</evidence>
<evidence type="ECO:0000259" key="4">
    <source>
        <dbReference type="Pfam" id="PF13407"/>
    </source>
</evidence>
<dbReference type="PANTHER" id="PTHR30036:SF1">
    <property type="entry name" value="D-XYLOSE-BINDING PERIPLASMIC PROTEIN"/>
    <property type="match status" value="1"/>
</dbReference>
<sequence>MRKLVPLLAIAAAAALAGCGSSDDDGSTTGGGSSGDAGSVAFLLPDTVLTRWEQQDRPAFVEAARRACPDCKVMTYNAQGDAAKQQSQAEAAITNGAKVLVITAVDTDAAAGIVAKAHQQDVKVISYGRIIQNADVDYGITLDPVEVGEMQARDLVETLERDGKGDGSIIMVNGSPTDQAAPLYKRGAHNVIDASDLRVVKEYDTPNWDPQRAQAQVEQAITAVGKDGFDAIYAANDGTGGGSIAAMKGAGIDPSTKPVTGQDAELAAIQRILAGEQLNTIYQPIPVFGARAAEIAVALAQGREPPAGIINGEVDNGQKQVPTYLYEPVLVKRDNVADTVVRDGFLTVEQICTAPYRAACRDAGLL</sequence>
<feature type="chain" id="PRO_5039345141" evidence="3">
    <location>
        <begin position="18"/>
        <end position="366"/>
    </location>
</feature>
<accession>A0A840I960</accession>
<dbReference type="PROSITE" id="PS51257">
    <property type="entry name" value="PROKAR_LIPOPROTEIN"/>
    <property type="match status" value="1"/>
</dbReference>
<reference evidence="5 6" key="1">
    <citation type="submission" date="2020-08" db="EMBL/GenBank/DDBJ databases">
        <title>Genomic Encyclopedia of Archaeal and Bacterial Type Strains, Phase II (KMG-II): from individual species to whole genera.</title>
        <authorList>
            <person name="Goeker M."/>
        </authorList>
    </citation>
    <scope>NUCLEOTIDE SEQUENCE [LARGE SCALE GENOMIC DNA]</scope>
    <source>
        <strain evidence="5 6">DSM 23288</strain>
    </source>
</reference>
<organism evidence="5 6">
    <name type="scientific">Conexibacter arvalis</name>
    <dbReference type="NCBI Taxonomy" id="912552"/>
    <lineage>
        <taxon>Bacteria</taxon>
        <taxon>Bacillati</taxon>
        <taxon>Actinomycetota</taxon>
        <taxon>Thermoleophilia</taxon>
        <taxon>Solirubrobacterales</taxon>
        <taxon>Conexibacteraceae</taxon>
        <taxon>Conexibacter</taxon>
    </lineage>
</organism>
<proteinExistence type="predicted"/>
<evidence type="ECO:0000256" key="2">
    <source>
        <dbReference type="ARBA" id="ARBA00022729"/>
    </source>
</evidence>
<comment type="caution">
    <text evidence="5">The sequence shown here is derived from an EMBL/GenBank/DDBJ whole genome shotgun (WGS) entry which is preliminary data.</text>
</comment>
<dbReference type="EMBL" id="JACHNU010000001">
    <property type="protein sequence ID" value="MBB4660855.1"/>
    <property type="molecule type" value="Genomic_DNA"/>
</dbReference>
<dbReference type="InterPro" id="IPR028082">
    <property type="entry name" value="Peripla_BP_I"/>
</dbReference>
<feature type="domain" description="Periplasmic binding protein" evidence="4">
    <location>
        <begin position="40"/>
        <end position="304"/>
    </location>
</feature>
<dbReference type="InterPro" id="IPR025997">
    <property type="entry name" value="SBP_2_dom"/>
</dbReference>
<dbReference type="Pfam" id="PF13407">
    <property type="entry name" value="Peripla_BP_4"/>
    <property type="match status" value="1"/>
</dbReference>
<protein>
    <submittedName>
        <fullName evidence="5">D-xylose transport system substrate-binding protein</fullName>
    </submittedName>
</protein>
<evidence type="ECO:0000256" key="1">
    <source>
        <dbReference type="ARBA" id="ARBA00004196"/>
    </source>
</evidence>
<dbReference type="RefSeq" id="WP_183338512.1">
    <property type="nucleotide sequence ID" value="NZ_JACHNU010000001.1"/>
</dbReference>